<sequence>ERINYAYGLALSSYKHTTIDSTFTTTDLAYTKLCPGHNIG</sequence>
<reference evidence="1" key="1">
    <citation type="submission" date="2021-06" db="EMBL/GenBank/DDBJ databases">
        <authorList>
            <person name="Kallberg Y."/>
            <person name="Tangrot J."/>
            <person name="Rosling A."/>
        </authorList>
    </citation>
    <scope>NUCLEOTIDE SEQUENCE</scope>
    <source>
        <strain evidence="1">IL203A</strain>
    </source>
</reference>
<evidence type="ECO:0000313" key="2">
    <source>
        <dbReference type="Proteomes" id="UP000789702"/>
    </source>
</evidence>
<dbReference type="EMBL" id="CAJVPU010058397">
    <property type="protein sequence ID" value="CAG8773622.1"/>
    <property type="molecule type" value="Genomic_DNA"/>
</dbReference>
<protein>
    <submittedName>
        <fullName evidence="1">14169_t:CDS:1</fullName>
    </submittedName>
</protein>
<comment type="caution">
    <text evidence="1">The sequence shown here is derived from an EMBL/GenBank/DDBJ whole genome shotgun (WGS) entry which is preliminary data.</text>
</comment>
<feature type="non-terminal residue" evidence="1">
    <location>
        <position position="40"/>
    </location>
</feature>
<organism evidence="1 2">
    <name type="scientific">Dentiscutata heterogama</name>
    <dbReference type="NCBI Taxonomy" id="1316150"/>
    <lineage>
        <taxon>Eukaryota</taxon>
        <taxon>Fungi</taxon>
        <taxon>Fungi incertae sedis</taxon>
        <taxon>Mucoromycota</taxon>
        <taxon>Glomeromycotina</taxon>
        <taxon>Glomeromycetes</taxon>
        <taxon>Diversisporales</taxon>
        <taxon>Gigasporaceae</taxon>
        <taxon>Dentiscutata</taxon>
    </lineage>
</organism>
<accession>A0ACA9R273</accession>
<proteinExistence type="predicted"/>
<keyword evidence="2" id="KW-1185">Reference proteome</keyword>
<gene>
    <name evidence="1" type="ORF">DHETER_LOCUS15983</name>
</gene>
<dbReference type="Proteomes" id="UP000789702">
    <property type="component" value="Unassembled WGS sequence"/>
</dbReference>
<feature type="non-terminal residue" evidence="1">
    <location>
        <position position="1"/>
    </location>
</feature>
<name>A0ACA9R273_9GLOM</name>
<evidence type="ECO:0000313" key="1">
    <source>
        <dbReference type="EMBL" id="CAG8773622.1"/>
    </source>
</evidence>